<keyword evidence="1" id="KW-0175">Coiled coil</keyword>
<gene>
    <name evidence="2" type="ORF">C206_08744</name>
</gene>
<evidence type="ECO:0000313" key="3">
    <source>
        <dbReference type="Proteomes" id="UP000013237"/>
    </source>
</evidence>
<evidence type="ECO:0000313" key="2">
    <source>
        <dbReference type="EMBL" id="ENY78058.1"/>
    </source>
</evidence>
<dbReference type="AlphaFoldDB" id="A0AAD2WBK3"/>
<comment type="caution">
    <text evidence="2">The sequence shown here is derived from an EMBL/GenBank/DDBJ whole genome shotgun (WGS) entry which is preliminary data.</text>
</comment>
<sequence>MSLCDTPVKLIATAKQAKRYSDKERVAAIENFRNSRISLSNFCKQEGNPSYQVMKAWIADSTIASHSKNSATNIGKIDDLAKRTPPKSKDEHIEILYRKLADLRLQMTAIEHEIIKLENETDDGHAP</sequence>
<organism evidence="2 3">
    <name type="scientific">Pseudomonas putida TRO1</name>
    <dbReference type="NCBI Taxonomy" id="1227924"/>
    <lineage>
        <taxon>Bacteria</taxon>
        <taxon>Pseudomonadati</taxon>
        <taxon>Pseudomonadota</taxon>
        <taxon>Gammaproteobacteria</taxon>
        <taxon>Pseudomonadales</taxon>
        <taxon>Pseudomonadaceae</taxon>
        <taxon>Pseudomonas</taxon>
    </lineage>
</organism>
<evidence type="ECO:0000256" key="1">
    <source>
        <dbReference type="SAM" id="Coils"/>
    </source>
</evidence>
<dbReference type="RefSeq" id="WP_004575574.1">
    <property type="nucleotide sequence ID" value="NZ_APBQ01000056.1"/>
</dbReference>
<name>A0AAD2WBK3_PSEPU</name>
<dbReference type="EMBL" id="APBQ01000056">
    <property type="protein sequence ID" value="ENY78058.1"/>
    <property type="molecule type" value="Genomic_DNA"/>
</dbReference>
<reference evidence="2 3" key="1">
    <citation type="submission" date="2013-02" db="EMBL/GenBank/DDBJ databases">
        <title>Insights into the proteome of triclosan-resistant Pseudomonas putida TRO1, isolated from activated sludge.</title>
        <authorList>
            <person name="Lolas I.B."/>
            <person name="Almeida B."/>
            <person name="Starnawski P.M."/>
            <person name="Soenderkaer M."/>
            <person name="Nielsen K.L."/>
            <person name="Nielsen J.L."/>
        </authorList>
    </citation>
    <scope>NUCLEOTIDE SEQUENCE [LARGE SCALE GENOMIC DNA]</scope>
    <source>
        <strain evidence="2 3">TRO1</strain>
    </source>
</reference>
<evidence type="ECO:0008006" key="4">
    <source>
        <dbReference type="Google" id="ProtNLM"/>
    </source>
</evidence>
<feature type="coiled-coil region" evidence="1">
    <location>
        <begin position="93"/>
        <end position="120"/>
    </location>
</feature>
<accession>A0AAD2WBK3</accession>
<proteinExistence type="predicted"/>
<protein>
    <recommendedName>
        <fullName evidence="4">Transposase</fullName>
    </recommendedName>
</protein>
<dbReference type="Proteomes" id="UP000013237">
    <property type="component" value="Unassembled WGS sequence"/>
</dbReference>